<dbReference type="EMBL" id="MU006319">
    <property type="protein sequence ID" value="KAF2848229.1"/>
    <property type="molecule type" value="Genomic_DNA"/>
</dbReference>
<protein>
    <submittedName>
        <fullName evidence="1">Uncharacterized protein</fullName>
    </submittedName>
</protein>
<proteinExistence type="predicted"/>
<organism evidence="1 2">
    <name type="scientific">Plenodomus tracheiphilus IPT5</name>
    <dbReference type="NCBI Taxonomy" id="1408161"/>
    <lineage>
        <taxon>Eukaryota</taxon>
        <taxon>Fungi</taxon>
        <taxon>Dikarya</taxon>
        <taxon>Ascomycota</taxon>
        <taxon>Pezizomycotina</taxon>
        <taxon>Dothideomycetes</taxon>
        <taxon>Pleosporomycetidae</taxon>
        <taxon>Pleosporales</taxon>
        <taxon>Pleosporineae</taxon>
        <taxon>Leptosphaeriaceae</taxon>
        <taxon>Plenodomus</taxon>
    </lineage>
</organism>
<name>A0A6A7B1L2_9PLEO</name>
<sequence length="72" mass="7913">MIASPASFGGKIWVLVDAEDFSFTLEVRGAGPDCFLPAPLLWTEFDVRGVFFGAEGLEQGRVWNKDDFECPG</sequence>
<keyword evidence="2" id="KW-1185">Reference proteome</keyword>
<gene>
    <name evidence="1" type="ORF">T440DRAFT_173799</name>
</gene>
<evidence type="ECO:0000313" key="2">
    <source>
        <dbReference type="Proteomes" id="UP000799423"/>
    </source>
</evidence>
<reference evidence="1" key="1">
    <citation type="submission" date="2020-01" db="EMBL/GenBank/DDBJ databases">
        <authorList>
            <consortium name="DOE Joint Genome Institute"/>
            <person name="Haridas S."/>
            <person name="Albert R."/>
            <person name="Binder M."/>
            <person name="Bloem J."/>
            <person name="Labutti K."/>
            <person name="Salamov A."/>
            <person name="Andreopoulos B."/>
            <person name="Baker S.E."/>
            <person name="Barry K."/>
            <person name="Bills G."/>
            <person name="Bluhm B.H."/>
            <person name="Cannon C."/>
            <person name="Castanera R."/>
            <person name="Culley D.E."/>
            <person name="Daum C."/>
            <person name="Ezra D."/>
            <person name="Gonzalez J.B."/>
            <person name="Henrissat B."/>
            <person name="Kuo A."/>
            <person name="Liang C."/>
            <person name="Lipzen A."/>
            <person name="Lutzoni F."/>
            <person name="Magnuson J."/>
            <person name="Mondo S."/>
            <person name="Nolan M."/>
            <person name="Ohm R."/>
            <person name="Pangilinan J."/>
            <person name="Park H.-J."/>
            <person name="Ramirez L."/>
            <person name="Alfaro M."/>
            <person name="Sun H."/>
            <person name="Tritt A."/>
            <person name="Yoshinaga Y."/>
            <person name="Zwiers L.-H."/>
            <person name="Turgeon B.G."/>
            <person name="Goodwin S.B."/>
            <person name="Spatafora J.W."/>
            <person name="Crous P.W."/>
            <person name="Grigoriev I.V."/>
        </authorList>
    </citation>
    <scope>NUCLEOTIDE SEQUENCE</scope>
    <source>
        <strain evidence="1">IPT5</strain>
    </source>
</reference>
<evidence type="ECO:0000313" key="1">
    <source>
        <dbReference type="EMBL" id="KAF2848229.1"/>
    </source>
</evidence>
<dbReference type="AlphaFoldDB" id="A0A6A7B1L2"/>
<accession>A0A6A7B1L2</accession>
<dbReference type="Proteomes" id="UP000799423">
    <property type="component" value="Unassembled WGS sequence"/>
</dbReference>